<dbReference type="EMBL" id="JACEHE010000007">
    <property type="protein sequence ID" value="MBA2947059.1"/>
    <property type="molecule type" value="Genomic_DNA"/>
</dbReference>
<dbReference type="RefSeq" id="WP_181658007.1">
    <property type="nucleotide sequence ID" value="NZ_JACEHE010000007.1"/>
</dbReference>
<evidence type="ECO:0000256" key="2">
    <source>
        <dbReference type="SAM" id="Phobius"/>
    </source>
</evidence>
<dbReference type="AlphaFoldDB" id="A0A7W0I9H7"/>
<evidence type="ECO:0000313" key="3">
    <source>
        <dbReference type="EMBL" id="MBA2947059.1"/>
    </source>
</evidence>
<proteinExistence type="predicted"/>
<keyword evidence="2" id="KW-1133">Transmembrane helix</keyword>
<keyword evidence="2" id="KW-0812">Transmembrane</keyword>
<feature type="transmembrane region" description="Helical" evidence="2">
    <location>
        <begin position="6"/>
        <end position="24"/>
    </location>
</feature>
<feature type="region of interest" description="Disordered" evidence="1">
    <location>
        <begin position="41"/>
        <end position="75"/>
    </location>
</feature>
<reference evidence="3 4" key="1">
    <citation type="submission" date="2020-07" db="EMBL/GenBank/DDBJ databases">
        <title>Streptomyces isolated from Indian soil.</title>
        <authorList>
            <person name="Mandal S."/>
            <person name="Maiti P.K."/>
        </authorList>
    </citation>
    <scope>NUCLEOTIDE SEQUENCE [LARGE SCALE GENOMIC DNA]</scope>
    <source>
        <strain evidence="3 4">PSKA28</strain>
    </source>
</reference>
<feature type="compositionally biased region" description="Basic and acidic residues" evidence="1">
    <location>
        <begin position="41"/>
        <end position="53"/>
    </location>
</feature>
<name>A0A7W0I9H7_9ACTN</name>
<protein>
    <submittedName>
        <fullName evidence="3">Uncharacterized protein</fullName>
    </submittedName>
</protein>
<accession>A0A7W0I9H7</accession>
<evidence type="ECO:0000256" key="1">
    <source>
        <dbReference type="SAM" id="MobiDB-lite"/>
    </source>
</evidence>
<dbReference type="Proteomes" id="UP000545761">
    <property type="component" value="Unassembled WGS sequence"/>
</dbReference>
<keyword evidence="2" id="KW-0472">Membrane</keyword>
<sequence length="75" mass="8141">METVITLAAITAMILIGMLLIHLLNGRHDERIAAFHYSEPYRESADRAGRADGRQGLPDRPSSPPTASTAIGGRR</sequence>
<organism evidence="3 4">
    <name type="scientific">Streptomyces himalayensis subsp. himalayensis</name>
    <dbReference type="NCBI Taxonomy" id="2756131"/>
    <lineage>
        <taxon>Bacteria</taxon>
        <taxon>Bacillati</taxon>
        <taxon>Actinomycetota</taxon>
        <taxon>Actinomycetes</taxon>
        <taxon>Kitasatosporales</taxon>
        <taxon>Streptomycetaceae</taxon>
        <taxon>Streptomyces</taxon>
        <taxon>Streptomyces himalayensis</taxon>
    </lineage>
</organism>
<evidence type="ECO:0000313" key="4">
    <source>
        <dbReference type="Proteomes" id="UP000545761"/>
    </source>
</evidence>
<comment type="caution">
    <text evidence="3">The sequence shown here is derived from an EMBL/GenBank/DDBJ whole genome shotgun (WGS) entry which is preliminary data.</text>
</comment>
<gene>
    <name evidence="3" type="ORF">H1D24_14935</name>
</gene>